<dbReference type="PANTHER" id="PTHR43823:SF3">
    <property type="entry name" value="MULTIDRUG EXPORT PROTEIN MEPA"/>
    <property type="match status" value="1"/>
</dbReference>
<comment type="caution">
    <text evidence="11">The sequence shown here is derived from an EMBL/GenBank/DDBJ whole genome shotgun (WGS) entry which is preliminary data.</text>
</comment>
<evidence type="ECO:0000256" key="9">
    <source>
        <dbReference type="ARBA" id="ARBA00023251"/>
    </source>
</evidence>
<evidence type="ECO:0000256" key="10">
    <source>
        <dbReference type="SAM" id="Phobius"/>
    </source>
</evidence>
<evidence type="ECO:0000256" key="5">
    <source>
        <dbReference type="ARBA" id="ARBA00022475"/>
    </source>
</evidence>
<dbReference type="PIRSF" id="PIRSF006603">
    <property type="entry name" value="DinF"/>
    <property type="match status" value="1"/>
</dbReference>
<evidence type="ECO:0000256" key="8">
    <source>
        <dbReference type="ARBA" id="ARBA00023136"/>
    </source>
</evidence>
<evidence type="ECO:0000256" key="1">
    <source>
        <dbReference type="ARBA" id="ARBA00004651"/>
    </source>
</evidence>
<evidence type="ECO:0000256" key="3">
    <source>
        <dbReference type="ARBA" id="ARBA00022106"/>
    </source>
</evidence>
<keyword evidence="7 10" id="KW-1133">Transmembrane helix</keyword>
<accession>A0A2U2XB51</accession>
<feature type="transmembrane region" description="Helical" evidence="10">
    <location>
        <begin position="21"/>
        <end position="42"/>
    </location>
</feature>
<dbReference type="OrthoDB" id="9811110at2"/>
<keyword evidence="9" id="KW-0046">Antibiotic resistance</keyword>
<dbReference type="GO" id="GO:0042910">
    <property type="term" value="F:xenobiotic transmembrane transporter activity"/>
    <property type="evidence" value="ECO:0007669"/>
    <property type="project" value="InterPro"/>
</dbReference>
<dbReference type="RefSeq" id="WP_109359987.1">
    <property type="nucleotide sequence ID" value="NZ_QFRJ01000009.1"/>
</dbReference>
<evidence type="ECO:0000313" key="12">
    <source>
        <dbReference type="Proteomes" id="UP000245370"/>
    </source>
</evidence>
<evidence type="ECO:0000256" key="4">
    <source>
        <dbReference type="ARBA" id="ARBA00022448"/>
    </source>
</evidence>
<dbReference type="EMBL" id="QFRJ01000009">
    <property type="protein sequence ID" value="PWH85024.1"/>
    <property type="molecule type" value="Genomic_DNA"/>
</dbReference>
<organism evidence="11 12">
    <name type="scientific">Brumimicrobium oceani</name>
    <dbReference type="NCBI Taxonomy" id="2100725"/>
    <lineage>
        <taxon>Bacteria</taxon>
        <taxon>Pseudomonadati</taxon>
        <taxon>Bacteroidota</taxon>
        <taxon>Flavobacteriia</taxon>
        <taxon>Flavobacteriales</taxon>
        <taxon>Crocinitomicaceae</taxon>
        <taxon>Brumimicrobium</taxon>
    </lineage>
</organism>
<protein>
    <recommendedName>
        <fullName evidence="3">Multidrug export protein MepA</fullName>
    </recommendedName>
</protein>
<feature type="transmembrane region" description="Helical" evidence="10">
    <location>
        <begin position="367"/>
        <end position="387"/>
    </location>
</feature>
<keyword evidence="8 10" id="KW-0472">Membrane</keyword>
<dbReference type="PANTHER" id="PTHR43823">
    <property type="entry name" value="SPORULATION PROTEIN YKVU"/>
    <property type="match status" value="1"/>
</dbReference>
<keyword evidence="12" id="KW-1185">Reference proteome</keyword>
<evidence type="ECO:0000313" key="11">
    <source>
        <dbReference type="EMBL" id="PWH85024.1"/>
    </source>
</evidence>
<feature type="transmembrane region" description="Helical" evidence="10">
    <location>
        <begin position="322"/>
        <end position="347"/>
    </location>
</feature>
<feature type="transmembrane region" description="Helical" evidence="10">
    <location>
        <begin position="54"/>
        <end position="78"/>
    </location>
</feature>
<dbReference type="InterPro" id="IPR048279">
    <property type="entry name" value="MdtK-like"/>
</dbReference>
<dbReference type="NCBIfam" id="TIGR00797">
    <property type="entry name" value="matE"/>
    <property type="match status" value="1"/>
</dbReference>
<reference evidence="11 12" key="2">
    <citation type="submission" date="2018-05" db="EMBL/GenBank/DDBJ databases">
        <authorList>
            <person name="Lanie J.A."/>
            <person name="Ng W.-L."/>
            <person name="Kazmierczak K.M."/>
            <person name="Andrzejewski T.M."/>
            <person name="Davidsen T.M."/>
            <person name="Wayne K.J."/>
            <person name="Tettelin H."/>
            <person name="Glass J.I."/>
            <person name="Rusch D."/>
            <person name="Podicherti R."/>
            <person name="Tsui H.-C.T."/>
            <person name="Winkler M.E."/>
        </authorList>
    </citation>
    <scope>NUCLEOTIDE SEQUENCE [LARGE SCALE GENOMIC DNA]</scope>
    <source>
        <strain evidence="11 12">C305</strain>
    </source>
</reference>
<dbReference type="AlphaFoldDB" id="A0A2U2XB51"/>
<name>A0A2U2XB51_9FLAO</name>
<dbReference type="Pfam" id="PF01554">
    <property type="entry name" value="MatE"/>
    <property type="match status" value="2"/>
</dbReference>
<evidence type="ECO:0000256" key="6">
    <source>
        <dbReference type="ARBA" id="ARBA00022692"/>
    </source>
</evidence>
<feature type="transmembrane region" description="Helical" evidence="10">
    <location>
        <begin position="399"/>
        <end position="417"/>
    </location>
</feature>
<dbReference type="InterPro" id="IPR051327">
    <property type="entry name" value="MATE_MepA_subfamily"/>
</dbReference>
<dbReference type="InterPro" id="IPR002528">
    <property type="entry name" value="MATE_fam"/>
</dbReference>
<gene>
    <name evidence="11" type="ORF">DIT68_11680</name>
</gene>
<feature type="transmembrane region" description="Helical" evidence="10">
    <location>
        <begin position="170"/>
        <end position="194"/>
    </location>
</feature>
<feature type="transmembrane region" description="Helical" evidence="10">
    <location>
        <begin position="423"/>
        <end position="442"/>
    </location>
</feature>
<proteinExistence type="inferred from homology"/>
<dbReference type="GO" id="GO:0015297">
    <property type="term" value="F:antiporter activity"/>
    <property type="evidence" value="ECO:0007669"/>
    <property type="project" value="InterPro"/>
</dbReference>
<feature type="transmembrane region" description="Helical" evidence="10">
    <location>
        <begin position="99"/>
        <end position="122"/>
    </location>
</feature>
<sequence length="453" mass="50469">MKTPVQSKQQQFILNGNLKKVMWKLSLPAILAMVLYGLNAFMDTIYIGQLLNETALAGVALAYPLTSIMLGLGSWVGTGAGNHISVLLGKDDTKNLQRVIPNATIFTLMVSVLFAVPAYLFAEPLIKMMGGTGEVLEYGVSYFKITVLATPLWIYALQLNMIVRSEGKMWTAAFIMAFGLIANLVLTPVAILYCDMGVDGAAWSTNFGMLIYCGMGYLYYQKGKGSFPSNINALTFHKSTFQSILKLGFPGFILSLMGLIQAIVVFNAVVAYGTEDDLSFFAAANRILLFMMTPLFGFMRALQPVSGVNFGAGQLQRVEKAFWLFCKSGFWIVLPFWLIFMIFPRMIIQLVLPNRIMTIAEILNFRIYMAIIPFLPFVFMSLTHLPAIEEPKYASIIGLARQIVFYVPVMLFFPRWFGVSGVYIASTLIDVVITIWLGIIVLKSFKNMKAKKI</sequence>
<keyword evidence="4" id="KW-0813">Transport</keyword>
<dbReference type="InterPro" id="IPR045070">
    <property type="entry name" value="MATE_MepA-like"/>
</dbReference>
<dbReference type="CDD" id="cd13143">
    <property type="entry name" value="MATE_MepA_like"/>
    <property type="match status" value="1"/>
</dbReference>
<evidence type="ECO:0000256" key="2">
    <source>
        <dbReference type="ARBA" id="ARBA00008417"/>
    </source>
</evidence>
<keyword evidence="6 10" id="KW-0812">Transmembrane</keyword>
<keyword evidence="5" id="KW-1003">Cell membrane</keyword>
<dbReference type="GO" id="GO:0046677">
    <property type="term" value="P:response to antibiotic"/>
    <property type="evidence" value="ECO:0007669"/>
    <property type="project" value="UniProtKB-KW"/>
</dbReference>
<evidence type="ECO:0000256" key="7">
    <source>
        <dbReference type="ARBA" id="ARBA00022989"/>
    </source>
</evidence>
<feature type="transmembrane region" description="Helical" evidence="10">
    <location>
        <begin position="278"/>
        <end position="302"/>
    </location>
</feature>
<dbReference type="GO" id="GO:0005886">
    <property type="term" value="C:plasma membrane"/>
    <property type="evidence" value="ECO:0007669"/>
    <property type="project" value="UniProtKB-SubCell"/>
</dbReference>
<comment type="similarity">
    <text evidence="2">Belongs to the multi antimicrobial extrusion (MATE) (TC 2.A.66.1) family. MepA subfamily.</text>
</comment>
<reference evidence="11 12" key="1">
    <citation type="submission" date="2018-05" db="EMBL/GenBank/DDBJ databases">
        <title>Brumimicrobium oceani sp. nov., isolated from coastal sediment.</title>
        <authorList>
            <person name="Kou Y."/>
        </authorList>
    </citation>
    <scope>NUCLEOTIDE SEQUENCE [LARGE SCALE GENOMIC DNA]</scope>
    <source>
        <strain evidence="11 12">C305</strain>
    </source>
</reference>
<feature type="transmembrane region" description="Helical" evidence="10">
    <location>
        <begin position="200"/>
        <end position="220"/>
    </location>
</feature>
<dbReference type="Proteomes" id="UP000245370">
    <property type="component" value="Unassembled WGS sequence"/>
</dbReference>
<feature type="transmembrane region" description="Helical" evidence="10">
    <location>
        <begin position="142"/>
        <end position="163"/>
    </location>
</feature>
<comment type="subcellular location">
    <subcellularLocation>
        <location evidence="1">Cell membrane</location>
        <topology evidence="1">Multi-pass membrane protein</topology>
    </subcellularLocation>
</comment>
<feature type="transmembrane region" description="Helical" evidence="10">
    <location>
        <begin position="247"/>
        <end position="272"/>
    </location>
</feature>